<proteinExistence type="predicted"/>
<organism evidence="1 2">
    <name type="scientific">candidate division MSBL1 archaeon SCGC-AAA259O05</name>
    <dbReference type="NCBI Taxonomy" id="1698271"/>
    <lineage>
        <taxon>Archaea</taxon>
        <taxon>Methanobacteriati</taxon>
        <taxon>Methanobacteriota</taxon>
        <taxon>candidate division MSBL1</taxon>
    </lineage>
</organism>
<evidence type="ECO:0000313" key="1">
    <source>
        <dbReference type="EMBL" id="KXA99149.1"/>
    </source>
</evidence>
<sequence>MRANSENSKAREAFSLLSKKGTLPILNEVNSKLISKRDTPNKLGLTKRQYYPRLRELQNMNLIQKEGEGYVFTEKGERFYKSIKKMIFTCEIEKQCDSERTSILKSLPENENLKIITDYDKLAEQCGELFKEANSEIVIASRYLDYRVINSVLEMSENVDLRVITSRFEKFSSIQFLKSLTSYEKLKKFYKLAFENAKVISTLPYSFMVKDREWTLFEVINQIKPDSFFLAILVKNKNISNRFLKIFDNLFKMTEEDFVNEEFSAHFLEPDSTKDDSLSERLKKLMS</sequence>
<comment type="caution">
    <text evidence="1">The sequence shown here is derived from an EMBL/GenBank/DDBJ whole genome shotgun (WGS) entry which is preliminary data.</text>
</comment>
<dbReference type="EMBL" id="LHXV01000109">
    <property type="protein sequence ID" value="KXA99149.1"/>
    <property type="molecule type" value="Genomic_DNA"/>
</dbReference>
<protein>
    <submittedName>
        <fullName evidence="1">Uncharacterized protein</fullName>
    </submittedName>
</protein>
<dbReference type="InterPro" id="IPR036388">
    <property type="entry name" value="WH-like_DNA-bd_sf"/>
</dbReference>
<dbReference type="SUPFAM" id="SSF46785">
    <property type="entry name" value="Winged helix' DNA-binding domain"/>
    <property type="match status" value="1"/>
</dbReference>
<evidence type="ECO:0000313" key="2">
    <source>
        <dbReference type="Proteomes" id="UP000070344"/>
    </source>
</evidence>
<dbReference type="InterPro" id="IPR036390">
    <property type="entry name" value="WH_DNA-bd_sf"/>
</dbReference>
<name>A0A133UY99_9EURY</name>
<dbReference type="Proteomes" id="UP000070344">
    <property type="component" value="Unassembled WGS sequence"/>
</dbReference>
<dbReference type="Gene3D" id="1.10.10.10">
    <property type="entry name" value="Winged helix-like DNA-binding domain superfamily/Winged helix DNA-binding domain"/>
    <property type="match status" value="1"/>
</dbReference>
<reference evidence="1 2" key="1">
    <citation type="journal article" date="2016" name="Sci. Rep.">
        <title>Metabolic traits of an uncultured archaeal lineage -MSBL1- from brine pools of the Red Sea.</title>
        <authorList>
            <person name="Mwirichia R."/>
            <person name="Alam I."/>
            <person name="Rashid M."/>
            <person name="Vinu M."/>
            <person name="Ba-Alawi W."/>
            <person name="Anthony Kamau A."/>
            <person name="Kamanda Ngugi D."/>
            <person name="Goker M."/>
            <person name="Klenk H.P."/>
            <person name="Bajic V."/>
            <person name="Stingl U."/>
        </authorList>
    </citation>
    <scope>NUCLEOTIDE SEQUENCE [LARGE SCALE GENOMIC DNA]</scope>
    <source>
        <strain evidence="1">SCGC-AAA259O05</strain>
    </source>
</reference>
<accession>A0A133UY99</accession>
<keyword evidence="2" id="KW-1185">Reference proteome</keyword>
<gene>
    <name evidence="1" type="ORF">AKJ41_05885</name>
</gene>
<dbReference type="AlphaFoldDB" id="A0A133UY99"/>